<proteinExistence type="predicted"/>
<gene>
    <name evidence="2" type="ORF">SDENCHOL_10350</name>
</gene>
<dbReference type="Proteomes" id="UP000242886">
    <property type="component" value="Chromosome SDENCHOL"/>
</dbReference>
<name>A0A7Z7HPL0_9PROT</name>
<dbReference type="AlphaFoldDB" id="A0A7Z7HPL0"/>
<dbReference type="EMBL" id="LT837803">
    <property type="protein sequence ID" value="SMB21515.1"/>
    <property type="molecule type" value="Genomic_DNA"/>
</dbReference>
<evidence type="ECO:0000313" key="2">
    <source>
        <dbReference type="EMBL" id="SMB21515.1"/>
    </source>
</evidence>
<evidence type="ECO:0000313" key="3">
    <source>
        <dbReference type="Proteomes" id="UP000242886"/>
    </source>
</evidence>
<sequence length="598" mass="61668">MTVVATGAEERSDITVQGSSVSAGRDVSLIAEDEIKLLAAENTANQQSSSHSSSASIGVSLNLGVQTGLSVGVAASKGTGQADGQDTAWTNARLSAGETASLASGGDTTLKGAIVEAPQVIADVGGNLAIESLQDTGTYDSQQHSNGFSISVPILGGVPDLKRIGGSIGGGKSNIDSDYASVNEQSGIRAGDEGFDVQVGGGTTLTGGAITSTQPAIDEGKNHFETGGKLTLADITNQAEYEGKGASINLGAGISLDGKLTPQGTSAGVGEDENSAGSMTLATISDIAGNKNARTGDAETGIAPIFDAEKVQREIDAQVQITQTLTHQAHQVVDAYVQTERKSLQEQLKTVETAADKAVIQQQLDDLLLQERVMNVLIGAVTGMGGTALTRGTLSAAADEMRRITIENSERFAGVTDGTTKLDNISGESEGVRGDGVKTGGTRADLDILCGTDNKRCATNSDGSLNLNEKGQVVFLPSEADGKTLAEFLETDEGKKAAGLTGGIQGWKGTFFGIPYAAGSWMDKLVESFGGSHDFLGGQVTGLYDEQGNIKRDMSDIERAAYNTWSVAAIVPSAPFAMAELLPPQVWQAISIFLKDAK</sequence>
<feature type="compositionally biased region" description="Polar residues" evidence="1">
    <location>
        <begin position="417"/>
        <end position="427"/>
    </location>
</feature>
<dbReference type="Pfam" id="PF13332">
    <property type="entry name" value="Fil_haemagg_2"/>
    <property type="match status" value="1"/>
</dbReference>
<evidence type="ECO:0000256" key="1">
    <source>
        <dbReference type="SAM" id="MobiDB-lite"/>
    </source>
</evidence>
<accession>A0A7Z7HPL0</accession>
<dbReference type="GO" id="GO:0003824">
    <property type="term" value="F:catalytic activity"/>
    <property type="evidence" value="ECO:0007669"/>
    <property type="project" value="UniProtKB-ARBA"/>
</dbReference>
<keyword evidence="3" id="KW-1185">Reference proteome</keyword>
<reference evidence="2" key="1">
    <citation type="submission" date="2017-03" db="EMBL/GenBank/DDBJ databases">
        <authorList>
            <consortium name="AG Boll"/>
        </authorList>
    </citation>
    <scope>NUCLEOTIDE SEQUENCE [LARGE SCALE GENOMIC DNA]</scope>
    <source>
        <strain evidence="2">Chol</strain>
    </source>
</reference>
<protein>
    <submittedName>
        <fullName evidence="2">Adhesin HecA 20-residue repeat x2</fullName>
    </submittedName>
</protein>
<feature type="region of interest" description="Disordered" evidence="1">
    <location>
        <begin position="417"/>
        <end position="437"/>
    </location>
</feature>
<dbReference type="InterPro" id="IPR025157">
    <property type="entry name" value="Hemagglutinin_rpt"/>
</dbReference>
<organism evidence="2 3">
    <name type="scientific">Sterolibacterium denitrificans</name>
    <dbReference type="NCBI Taxonomy" id="157592"/>
    <lineage>
        <taxon>Bacteria</taxon>
        <taxon>Pseudomonadati</taxon>
        <taxon>Pseudomonadota</taxon>
        <taxon>Betaproteobacteria</taxon>
        <taxon>Nitrosomonadales</taxon>
        <taxon>Sterolibacteriaceae</taxon>
        <taxon>Sterolibacterium</taxon>
    </lineage>
</organism>